<feature type="compositionally biased region" description="Pro residues" evidence="1">
    <location>
        <begin position="310"/>
        <end position="321"/>
    </location>
</feature>
<name>A0A2P7QS84_9SPHN</name>
<accession>A0A2P7QS84</accession>
<dbReference type="EMBL" id="PXYI01000003">
    <property type="protein sequence ID" value="PSJ40833.1"/>
    <property type="molecule type" value="Genomic_DNA"/>
</dbReference>
<gene>
    <name evidence="2" type="ORF">C7I55_11140</name>
</gene>
<evidence type="ECO:0000313" key="2">
    <source>
        <dbReference type="EMBL" id="PSJ40833.1"/>
    </source>
</evidence>
<reference evidence="2 3" key="1">
    <citation type="submission" date="2018-03" db="EMBL/GenBank/DDBJ databases">
        <title>The draft genome of Sphingosinicella sp. GL-C-18.</title>
        <authorList>
            <person name="Liu L."/>
            <person name="Li L."/>
            <person name="Liang L."/>
            <person name="Zhang X."/>
            <person name="Wang T."/>
        </authorList>
    </citation>
    <scope>NUCLEOTIDE SEQUENCE [LARGE SCALE GENOMIC DNA]</scope>
    <source>
        <strain evidence="2 3">GL-C-18</strain>
    </source>
</reference>
<sequence length="339" mass="35621">MALARDAFGREIVAPGQPQEPSPFAANGAQQSTAPKEKATDALGRRAGALSDEIDFPAFVASLVHGTFDAIVDSSIKQMEAYADLVAAVSKPLDQFAQENVTAGQARGWLVEQYPRDVTLIDDGGEFRLAPLVQPGSEEPAMPGWLSDFGEDGNELTAELLEESILPQARERLAQQRLSTLSTMVLMGMQRVVIKDGSIGARLRFRAAAADRAAVQYATSNDPTSGGSTWGARASEGAITKVSTVGVNAQSDSELKAELFGDVKINFASDFLPLDRFVDEAQRSLLERHSRTPRRATAAPPPAAVASPPVALPPAAPSPVAAPAPIGFAPAPILPGATS</sequence>
<comment type="caution">
    <text evidence="2">The sequence shown here is derived from an EMBL/GenBank/DDBJ whole genome shotgun (WGS) entry which is preliminary data.</text>
</comment>
<dbReference type="AlphaFoldDB" id="A0A2P7QS84"/>
<keyword evidence="3" id="KW-1185">Reference proteome</keyword>
<dbReference type="Proteomes" id="UP000241167">
    <property type="component" value="Unassembled WGS sequence"/>
</dbReference>
<protein>
    <submittedName>
        <fullName evidence="2">Uncharacterized protein</fullName>
    </submittedName>
</protein>
<evidence type="ECO:0000256" key="1">
    <source>
        <dbReference type="SAM" id="MobiDB-lite"/>
    </source>
</evidence>
<feature type="region of interest" description="Disordered" evidence="1">
    <location>
        <begin position="1"/>
        <end position="43"/>
    </location>
</feature>
<evidence type="ECO:0000313" key="3">
    <source>
        <dbReference type="Proteomes" id="UP000241167"/>
    </source>
</evidence>
<feature type="region of interest" description="Disordered" evidence="1">
    <location>
        <begin position="288"/>
        <end position="321"/>
    </location>
</feature>
<organism evidence="2 3">
    <name type="scientific">Allosphingosinicella deserti</name>
    <dbReference type="NCBI Taxonomy" id="2116704"/>
    <lineage>
        <taxon>Bacteria</taxon>
        <taxon>Pseudomonadati</taxon>
        <taxon>Pseudomonadota</taxon>
        <taxon>Alphaproteobacteria</taxon>
        <taxon>Sphingomonadales</taxon>
        <taxon>Sphingomonadaceae</taxon>
        <taxon>Allosphingosinicella</taxon>
    </lineage>
</organism>
<proteinExistence type="predicted"/>